<dbReference type="EMBL" id="HBUF01340247">
    <property type="protein sequence ID" value="CAG6701994.1"/>
    <property type="molecule type" value="Transcribed_RNA"/>
</dbReference>
<feature type="compositionally biased region" description="Polar residues" evidence="1">
    <location>
        <begin position="41"/>
        <end position="50"/>
    </location>
</feature>
<feature type="region of interest" description="Disordered" evidence="1">
    <location>
        <begin position="321"/>
        <end position="361"/>
    </location>
</feature>
<feature type="region of interest" description="Disordered" evidence="1">
    <location>
        <begin position="142"/>
        <end position="170"/>
    </location>
</feature>
<dbReference type="EMBL" id="HBUF01340249">
    <property type="protein sequence ID" value="CAG6702000.1"/>
    <property type="molecule type" value="Transcribed_RNA"/>
</dbReference>
<protein>
    <submittedName>
        <fullName evidence="2">Uncharacterized protein</fullName>
    </submittedName>
</protein>
<feature type="compositionally biased region" description="Polar residues" evidence="1">
    <location>
        <begin position="321"/>
        <end position="344"/>
    </location>
</feature>
<evidence type="ECO:0000256" key="1">
    <source>
        <dbReference type="SAM" id="MobiDB-lite"/>
    </source>
</evidence>
<dbReference type="AlphaFoldDB" id="A0A8D8UCA3"/>
<organism evidence="2">
    <name type="scientific">Cacopsylla melanoneura</name>
    <dbReference type="NCBI Taxonomy" id="428564"/>
    <lineage>
        <taxon>Eukaryota</taxon>
        <taxon>Metazoa</taxon>
        <taxon>Ecdysozoa</taxon>
        <taxon>Arthropoda</taxon>
        <taxon>Hexapoda</taxon>
        <taxon>Insecta</taxon>
        <taxon>Pterygota</taxon>
        <taxon>Neoptera</taxon>
        <taxon>Paraneoptera</taxon>
        <taxon>Hemiptera</taxon>
        <taxon>Sternorrhyncha</taxon>
        <taxon>Psylloidea</taxon>
        <taxon>Psyllidae</taxon>
        <taxon>Psyllinae</taxon>
        <taxon>Cacopsylla</taxon>
    </lineage>
</organism>
<dbReference type="EMBL" id="HBUF01340250">
    <property type="protein sequence ID" value="CAG6702003.1"/>
    <property type="molecule type" value="Transcribed_RNA"/>
</dbReference>
<evidence type="ECO:0000313" key="2">
    <source>
        <dbReference type="EMBL" id="CAG6702000.1"/>
    </source>
</evidence>
<proteinExistence type="predicted"/>
<name>A0A8D8UCA3_9HEMI</name>
<sequence length="361" mass="40158">MDNASFKPKSNKNNINEVHDPNFQQYHIRPKPRTRRKSKPQHASSVNDLPQNHGLYSAISESSMCYPMSPLPPAIPIEHHASVSFLPIYQPSCCSSYQCFHHTKPQQPPHMPNNPNINKKPIHAKYLTSLNANDSFTSLPPAIPFSGEDSPTRRRFSDPGLGNDDISITSDDTREADEILEESGEQLTSLDFEEEMIALKKDYCKLSRDLSKTKKELAYVKSIVQNQNVHSPLLITDIIKEIQNAADVREEAFISRVQSLVDQSTIAQKSSPSKPDCTSCHSVLQRLEAVEAQLKQLTLKSDQKSTSQLFEDLTIRSAGVTKSTGFTGSNGSNDTGYTSSNGHNPFTFHSRESSVSPSTEL</sequence>
<dbReference type="EMBL" id="HBUF01340248">
    <property type="protein sequence ID" value="CAG6701997.1"/>
    <property type="molecule type" value="Transcribed_RNA"/>
</dbReference>
<accession>A0A8D8UCA3</accession>
<feature type="region of interest" description="Disordered" evidence="1">
    <location>
        <begin position="1"/>
        <end position="53"/>
    </location>
</feature>
<feature type="compositionally biased region" description="Basic residues" evidence="1">
    <location>
        <begin position="28"/>
        <end position="40"/>
    </location>
</feature>
<reference evidence="2" key="1">
    <citation type="submission" date="2021-05" db="EMBL/GenBank/DDBJ databases">
        <authorList>
            <person name="Alioto T."/>
            <person name="Alioto T."/>
            <person name="Gomez Garrido J."/>
        </authorList>
    </citation>
    <scope>NUCLEOTIDE SEQUENCE</scope>
</reference>